<feature type="domain" description="FAD-binding PCMH-type" evidence="2">
    <location>
        <begin position="16"/>
        <end position="186"/>
    </location>
</feature>
<sequence>MSTLTTPVWRNWAGNEQTISAEVARPNSTDEVADAITKAVAAGHTVKAVGSGHSFTAAAATSGLRLELGGLAGVVAADAGSGLVTVRAGTTLRQLNAALAGLGLALPNLGDIDAQTISGALATGTHGTGAGYGCLSTFVAALELVTADGTRLRCSPTENADVFAAARVGVGALGVITEVTLSCAPAFTLRARERPTPLADVLSGLDEYVGTNEHFEFFWFPYTERTQTKVNNRVAVSDAPLPGWRRWLDDDLLANRVFAGACRLGRAVPAVIPTINAISARALSPREYTGVSHEVFVTSRRVRFVEMEYGIPRAALPEAFAGLRRVIDSLPYRITFPAEVRFTAADDIWLSHGYGRENAYVAIHQFVGMPYEEYFRGFEAVCAALDGRPHWGKMHYRDAASLRAAYPRFDDFLAVRDRLDPGRAFANDYTERVFGG</sequence>
<evidence type="ECO:0000313" key="4">
    <source>
        <dbReference type="Proteomes" id="UP001500218"/>
    </source>
</evidence>
<dbReference type="InterPro" id="IPR007173">
    <property type="entry name" value="ALO_C"/>
</dbReference>
<dbReference type="RefSeq" id="WP_344133531.1">
    <property type="nucleotide sequence ID" value="NZ_BAAALT010000115.1"/>
</dbReference>
<dbReference type="NCBIfam" id="TIGR01679">
    <property type="entry name" value="bact_FAD_ox"/>
    <property type="match status" value="1"/>
</dbReference>
<dbReference type="Gene3D" id="3.30.43.10">
    <property type="entry name" value="Uridine Diphospho-n-acetylenolpyruvylglucosamine Reductase, domain 2"/>
    <property type="match status" value="1"/>
</dbReference>
<dbReference type="InterPro" id="IPR010031">
    <property type="entry name" value="FAD_lactone_oxidase-like"/>
</dbReference>
<dbReference type="Pfam" id="PF04030">
    <property type="entry name" value="ALO"/>
    <property type="match status" value="1"/>
</dbReference>
<organism evidence="3 4">
    <name type="scientific">Luedemannella flava</name>
    <dbReference type="NCBI Taxonomy" id="349316"/>
    <lineage>
        <taxon>Bacteria</taxon>
        <taxon>Bacillati</taxon>
        <taxon>Actinomycetota</taxon>
        <taxon>Actinomycetes</taxon>
        <taxon>Micromonosporales</taxon>
        <taxon>Micromonosporaceae</taxon>
        <taxon>Luedemannella</taxon>
    </lineage>
</organism>
<evidence type="ECO:0000256" key="1">
    <source>
        <dbReference type="ARBA" id="ARBA00023002"/>
    </source>
</evidence>
<protein>
    <submittedName>
        <fullName evidence="3">D-arabinono-1,4-lactone oxidase</fullName>
    </submittedName>
</protein>
<reference evidence="3 4" key="1">
    <citation type="journal article" date="2019" name="Int. J. Syst. Evol. Microbiol.">
        <title>The Global Catalogue of Microorganisms (GCM) 10K type strain sequencing project: providing services to taxonomists for standard genome sequencing and annotation.</title>
        <authorList>
            <consortium name="The Broad Institute Genomics Platform"/>
            <consortium name="The Broad Institute Genome Sequencing Center for Infectious Disease"/>
            <person name="Wu L."/>
            <person name="Ma J."/>
        </authorList>
    </citation>
    <scope>NUCLEOTIDE SEQUENCE [LARGE SCALE GENOMIC DNA]</scope>
    <source>
        <strain evidence="3 4">JCM 13250</strain>
    </source>
</reference>
<comment type="caution">
    <text evidence="3">The sequence shown here is derived from an EMBL/GenBank/DDBJ whole genome shotgun (WGS) entry which is preliminary data.</text>
</comment>
<gene>
    <name evidence="3" type="ORF">GCM10009682_37380</name>
</gene>
<dbReference type="PANTHER" id="PTHR43762:SF1">
    <property type="entry name" value="D-ARABINONO-1,4-LACTONE OXIDASE"/>
    <property type="match status" value="1"/>
</dbReference>
<evidence type="ECO:0000259" key="2">
    <source>
        <dbReference type="PROSITE" id="PS51387"/>
    </source>
</evidence>
<dbReference type="InterPro" id="IPR016171">
    <property type="entry name" value="Vanillyl_alc_oxidase_C-sub2"/>
</dbReference>
<dbReference type="Proteomes" id="UP001500218">
    <property type="component" value="Unassembled WGS sequence"/>
</dbReference>
<evidence type="ECO:0000313" key="3">
    <source>
        <dbReference type="EMBL" id="GAA1812621.1"/>
    </source>
</evidence>
<dbReference type="InterPro" id="IPR016167">
    <property type="entry name" value="FAD-bd_PCMH_sub1"/>
</dbReference>
<dbReference type="PROSITE" id="PS51387">
    <property type="entry name" value="FAD_PCMH"/>
    <property type="match status" value="1"/>
</dbReference>
<dbReference type="PIRSF" id="PIRSF000136">
    <property type="entry name" value="LGO_GLO"/>
    <property type="match status" value="1"/>
</dbReference>
<dbReference type="Gene3D" id="3.30.465.10">
    <property type="match status" value="1"/>
</dbReference>
<dbReference type="InterPro" id="IPR036318">
    <property type="entry name" value="FAD-bd_PCMH-like_sf"/>
</dbReference>
<accession>A0ABN2M6Y6</accession>
<keyword evidence="1" id="KW-0560">Oxidoreductase</keyword>
<proteinExistence type="predicted"/>
<dbReference type="InterPro" id="IPR016169">
    <property type="entry name" value="FAD-bd_PCMH_sub2"/>
</dbReference>
<dbReference type="PANTHER" id="PTHR43762">
    <property type="entry name" value="L-GULONOLACTONE OXIDASE"/>
    <property type="match status" value="1"/>
</dbReference>
<dbReference type="Pfam" id="PF01565">
    <property type="entry name" value="FAD_binding_4"/>
    <property type="match status" value="1"/>
</dbReference>
<dbReference type="Gene3D" id="3.30.70.2520">
    <property type="match status" value="1"/>
</dbReference>
<dbReference type="Gene3D" id="1.10.45.10">
    <property type="entry name" value="Vanillyl-alcohol Oxidase, Chain A, domain 4"/>
    <property type="match status" value="1"/>
</dbReference>
<dbReference type="EMBL" id="BAAALT010000115">
    <property type="protein sequence ID" value="GAA1812621.1"/>
    <property type="molecule type" value="Genomic_DNA"/>
</dbReference>
<dbReference type="InterPro" id="IPR006094">
    <property type="entry name" value="Oxid_FAD_bind_N"/>
</dbReference>
<keyword evidence="4" id="KW-1185">Reference proteome</keyword>
<dbReference type="InterPro" id="IPR016166">
    <property type="entry name" value="FAD-bd_PCMH"/>
</dbReference>
<name>A0ABN2M6Y6_9ACTN</name>
<dbReference type="SUPFAM" id="SSF56176">
    <property type="entry name" value="FAD-binding/transporter-associated domain-like"/>
    <property type="match status" value="1"/>
</dbReference>